<name>A0AAQ2Y5Y6_9VIBR</name>
<accession>A0AAQ2Y5Y6</accession>
<protein>
    <submittedName>
        <fullName evidence="1">Uncharacterized protein</fullName>
    </submittedName>
</protein>
<proteinExistence type="predicted"/>
<dbReference type="AlphaFoldDB" id="A0AAQ2Y5Y6"/>
<dbReference type="RefSeq" id="WP_274292181.1">
    <property type="nucleotide sequence ID" value="NZ_CP117990.1"/>
</dbReference>
<dbReference type="EMBL" id="CP117990">
    <property type="protein sequence ID" value="WDG11950.1"/>
    <property type="molecule type" value="Genomic_DNA"/>
</dbReference>
<gene>
    <name evidence="1" type="ORF">PUN50_27035</name>
</gene>
<organism evidence="1 2">
    <name type="scientific">Vibrio campbellii</name>
    <dbReference type="NCBI Taxonomy" id="680"/>
    <lineage>
        <taxon>Bacteria</taxon>
        <taxon>Pseudomonadati</taxon>
        <taxon>Pseudomonadota</taxon>
        <taxon>Gammaproteobacteria</taxon>
        <taxon>Vibrionales</taxon>
        <taxon>Vibrionaceae</taxon>
        <taxon>Vibrio</taxon>
    </lineage>
</organism>
<dbReference type="Proteomes" id="UP001219537">
    <property type="component" value="Plasmid p_1"/>
</dbReference>
<evidence type="ECO:0000313" key="2">
    <source>
        <dbReference type="Proteomes" id="UP001219537"/>
    </source>
</evidence>
<keyword evidence="1" id="KW-0614">Plasmid</keyword>
<geneLocation type="plasmid" evidence="1 2">
    <name>p_1</name>
</geneLocation>
<evidence type="ECO:0000313" key="1">
    <source>
        <dbReference type="EMBL" id="WDG11950.1"/>
    </source>
</evidence>
<reference evidence="1" key="1">
    <citation type="submission" date="2023-02" db="EMBL/GenBank/DDBJ databases">
        <title>Isolation, identification, and genome analysis of Vibrio campbellii in the Penaeus vannamei larvae stage.</title>
        <authorList>
            <person name="Huang T."/>
            <person name="Zhang B."/>
        </authorList>
    </citation>
    <scope>NUCLEOTIDE SEQUENCE</scope>
    <source>
        <strain evidence="1">20220413_1</strain>
        <plasmid evidence="1">p_1</plasmid>
    </source>
</reference>
<sequence>MAVSPIKLALMGVLVAGAAWMGYTTLFPEQTSVYSEQASHTSEDSVLPEVSASIEMPPLPSSSAVSEPSAEVGNVNHADANAPLGAINQALADKIAKLGEAPESVPPLPPLGLDVQTYLSKLSELQLATVDARVREQRLRAQPDNRMAGLGLESTPVMVSPAVSAPVKKTNATPDSNPMMLGSLVQVEDGQWQARLHVHGRWHKVSPGMKLGKVSILSITEQGVRLRDNGKVRWLRMGGQG</sequence>